<accession>G2KQC3</accession>
<dbReference type="EMBL" id="CP002382">
    <property type="protein sequence ID" value="AEP09059.1"/>
    <property type="molecule type" value="Genomic_DNA"/>
</dbReference>
<dbReference type="KEGG" id="mai:MICA_725"/>
<gene>
    <name evidence="2" type="ordered locus">MICA_725</name>
</gene>
<name>G2KQC3_MICAA</name>
<dbReference type="HOGENOM" id="CLU_3185767_0_0_5"/>
<dbReference type="AlphaFoldDB" id="G2KQC3"/>
<evidence type="ECO:0000313" key="2">
    <source>
        <dbReference type="EMBL" id="AEP09059.1"/>
    </source>
</evidence>
<organism evidence="2 3">
    <name type="scientific">Micavibrio aeruginosavorus (strain ARL-13)</name>
    <dbReference type="NCBI Taxonomy" id="856793"/>
    <lineage>
        <taxon>Bacteria</taxon>
        <taxon>Pseudomonadati</taxon>
        <taxon>Bdellovibrionota</taxon>
        <taxon>Bdellovibrionia</taxon>
        <taxon>Bdellovibrionales</taxon>
        <taxon>Pseudobdellovibrionaceae</taxon>
        <taxon>Micavibrio</taxon>
    </lineage>
</organism>
<evidence type="ECO:0000313" key="3">
    <source>
        <dbReference type="Proteomes" id="UP000009286"/>
    </source>
</evidence>
<dbReference type="STRING" id="856793.MICA_725"/>
<feature type="region of interest" description="Disordered" evidence="1">
    <location>
        <begin position="1"/>
        <end position="21"/>
    </location>
</feature>
<protein>
    <submittedName>
        <fullName evidence="2">ABC transporter, nucleotide binding/ATPase domain protein</fullName>
    </submittedName>
</protein>
<proteinExistence type="predicted"/>
<keyword evidence="3" id="KW-1185">Reference proteome</keyword>
<reference evidence="2 3" key="1">
    <citation type="journal article" date="2011" name="BMC Genomics">
        <title>Genomic insights into an obligate epibiotic bacterial predator: Micavibrio aeruginosavorus ARL-13.</title>
        <authorList>
            <person name="Wang Z."/>
            <person name="Kadouri D."/>
            <person name="Wu M."/>
        </authorList>
    </citation>
    <scope>NUCLEOTIDE SEQUENCE [LARGE SCALE GENOMIC DNA]</scope>
    <source>
        <strain evidence="2 3">ARL-13</strain>
    </source>
</reference>
<dbReference type="Proteomes" id="UP000009286">
    <property type="component" value="Chromosome"/>
</dbReference>
<sequence>MDKAVTDFPDPLSPTNATVSPADTEKDVFLTAWDGPDGVWKLMLRS</sequence>
<evidence type="ECO:0000256" key="1">
    <source>
        <dbReference type="SAM" id="MobiDB-lite"/>
    </source>
</evidence>